<dbReference type="PROSITE" id="PS50882">
    <property type="entry name" value="YTH"/>
    <property type="match status" value="1"/>
</dbReference>
<dbReference type="InterPro" id="IPR007275">
    <property type="entry name" value="YTH_domain"/>
</dbReference>
<protein>
    <recommendedName>
        <fullName evidence="1">YTH domain-containing protein</fullName>
    </recommendedName>
</protein>
<dbReference type="RefSeq" id="XP_009051391.1">
    <property type="nucleotide sequence ID" value="XM_009053143.1"/>
</dbReference>
<sequence length="441" mass="51332">MANMNMEFEDNLQEKRYFITKCQNSQSLQRCMDSGQWACRDRLAPPHPREFIGQAFNGGKVILIFSVSGCHGFHGYCQITTAPSLDNCKIDEESGQSKDLTNSNWYQFSVSWPDSIVTFKCQKFLSFEETKEFVSCDGTLVNNARNWQEIPGNIGEDMCNLIDEKVVEMKTSLEYKNQKMDNCTSNPFLDSKILTENSVEFYWKSFVKKVEEELGKVHLACPFGSQRYNLSTPESDIDVFIVYQAKTEDILGFNPPKQTIKNHEKELCDYTVLEIFRYTELLLSGDARCVETLFLHESSIIYASPEWREFQCLDKYLRDAQGSNGVKQLVKWKTNHENIENIPTKINKLCYVIVRLLQNASDVVNGKEIKVFRTEESEEKQFLMKIRRNELTYSEIWSEITRLQDEIEKKKNEINDDKISLQTFLESWLLCQRKSNLLDNT</sequence>
<organism evidence="2 3">
    <name type="scientific">Lottia gigantea</name>
    <name type="common">Giant owl limpet</name>
    <dbReference type="NCBI Taxonomy" id="225164"/>
    <lineage>
        <taxon>Eukaryota</taxon>
        <taxon>Metazoa</taxon>
        <taxon>Spiralia</taxon>
        <taxon>Lophotrochozoa</taxon>
        <taxon>Mollusca</taxon>
        <taxon>Gastropoda</taxon>
        <taxon>Patellogastropoda</taxon>
        <taxon>Lottioidea</taxon>
        <taxon>Lottiidae</taxon>
        <taxon>Lottia</taxon>
    </lineage>
</organism>
<dbReference type="Gene3D" id="3.10.590.10">
    <property type="entry name" value="ph1033 like domains"/>
    <property type="match status" value="1"/>
</dbReference>
<keyword evidence="3" id="KW-1185">Reference proteome</keyword>
<dbReference type="PANTHER" id="PTHR34817">
    <property type="entry name" value="NUCLEOTIDYLTRANSFERASE"/>
    <property type="match status" value="1"/>
</dbReference>
<dbReference type="EMBL" id="KB201304">
    <property type="protein sequence ID" value="ESO97526.1"/>
    <property type="molecule type" value="Genomic_DNA"/>
</dbReference>
<dbReference type="GeneID" id="20247571"/>
<name>V4AUQ2_LOTGI</name>
<dbReference type="Pfam" id="PF10127">
    <property type="entry name" value="RlaP"/>
    <property type="match status" value="1"/>
</dbReference>
<dbReference type="PANTHER" id="PTHR34817:SF1">
    <property type="entry name" value="NUCLEOTIDYLTRANSFERASE"/>
    <property type="match status" value="1"/>
</dbReference>
<dbReference type="InterPro" id="IPR043519">
    <property type="entry name" value="NT_sf"/>
</dbReference>
<dbReference type="OMA" id="CTEMIDS"/>
<evidence type="ECO:0000313" key="2">
    <source>
        <dbReference type="EMBL" id="ESO97526.1"/>
    </source>
</evidence>
<feature type="domain" description="YTH" evidence="1">
    <location>
        <begin position="15"/>
        <end position="162"/>
    </location>
</feature>
<dbReference type="OrthoDB" id="6103986at2759"/>
<proteinExistence type="predicted"/>
<dbReference type="Proteomes" id="UP000030746">
    <property type="component" value="Unassembled WGS sequence"/>
</dbReference>
<dbReference type="AlphaFoldDB" id="V4AUQ2"/>
<accession>V4AUQ2</accession>
<dbReference type="InterPro" id="IPR018775">
    <property type="entry name" value="RlaP"/>
</dbReference>
<evidence type="ECO:0000313" key="3">
    <source>
        <dbReference type="Proteomes" id="UP000030746"/>
    </source>
</evidence>
<evidence type="ECO:0000259" key="1">
    <source>
        <dbReference type="PROSITE" id="PS50882"/>
    </source>
</evidence>
<dbReference type="CDD" id="cd21134">
    <property type="entry name" value="YTH"/>
    <property type="match status" value="1"/>
</dbReference>
<dbReference type="CTD" id="20247571"/>
<dbReference type="STRING" id="225164.V4AUQ2"/>
<dbReference type="GO" id="GO:0003723">
    <property type="term" value="F:RNA binding"/>
    <property type="evidence" value="ECO:0007669"/>
    <property type="project" value="InterPro"/>
</dbReference>
<dbReference type="Pfam" id="PF04146">
    <property type="entry name" value="YTH"/>
    <property type="match status" value="1"/>
</dbReference>
<dbReference type="HOGENOM" id="CLU_621561_0_0_1"/>
<dbReference type="KEGG" id="lgi:LOTGIDRAFT_228195"/>
<gene>
    <name evidence="2" type="ORF">LOTGIDRAFT_228195</name>
</gene>
<reference evidence="2 3" key="1">
    <citation type="journal article" date="2013" name="Nature">
        <title>Insights into bilaterian evolution from three spiralian genomes.</title>
        <authorList>
            <person name="Simakov O."/>
            <person name="Marletaz F."/>
            <person name="Cho S.J."/>
            <person name="Edsinger-Gonzales E."/>
            <person name="Havlak P."/>
            <person name="Hellsten U."/>
            <person name="Kuo D.H."/>
            <person name="Larsson T."/>
            <person name="Lv J."/>
            <person name="Arendt D."/>
            <person name="Savage R."/>
            <person name="Osoegawa K."/>
            <person name="de Jong P."/>
            <person name="Grimwood J."/>
            <person name="Chapman J.A."/>
            <person name="Shapiro H."/>
            <person name="Aerts A."/>
            <person name="Otillar R.P."/>
            <person name="Terry A.Y."/>
            <person name="Boore J.L."/>
            <person name="Grigoriev I.V."/>
            <person name="Lindberg D.R."/>
            <person name="Seaver E.C."/>
            <person name="Weisblat D.A."/>
            <person name="Putnam N.H."/>
            <person name="Rokhsar D.S."/>
        </authorList>
    </citation>
    <scope>NUCLEOTIDE SEQUENCE [LARGE SCALE GENOMIC DNA]</scope>
</reference>
<dbReference type="SUPFAM" id="SSF81301">
    <property type="entry name" value="Nucleotidyltransferase"/>
    <property type="match status" value="1"/>
</dbReference>